<dbReference type="PANTHER" id="PTHR43472:SF1">
    <property type="entry name" value="PHOSPHORIBOSYLAMINE--GLYCINE LIGASE, CHLOROPLASTIC"/>
    <property type="match status" value="1"/>
</dbReference>
<dbReference type="Gene3D" id="3.30.470.20">
    <property type="entry name" value="ATP-grasp fold, B domain"/>
    <property type="match status" value="1"/>
</dbReference>
<dbReference type="InterPro" id="IPR020559">
    <property type="entry name" value="PRibGlycinamide_synth_CS"/>
</dbReference>
<dbReference type="InterPro" id="IPR020561">
    <property type="entry name" value="PRibGlycinamid_synth_ATP-grasp"/>
</dbReference>
<organism evidence="15">
    <name type="scientific">uncultured Solirubrobacterales bacterium</name>
    <dbReference type="NCBI Taxonomy" id="768556"/>
    <lineage>
        <taxon>Bacteria</taxon>
        <taxon>Bacillati</taxon>
        <taxon>Actinomycetota</taxon>
        <taxon>Thermoleophilia</taxon>
        <taxon>Solirubrobacterales</taxon>
        <taxon>environmental samples</taxon>
    </lineage>
</organism>
<dbReference type="EC" id="6.3.4.13" evidence="4 12"/>
<feature type="domain" description="ATP-grasp" evidence="14">
    <location>
        <begin position="109"/>
        <end position="313"/>
    </location>
</feature>
<dbReference type="SMART" id="SM01209">
    <property type="entry name" value="GARS_A"/>
    <property type="match status" value="1"/>
</dbReference>
<name>A0A6J4T196_9ACTN</name>
<evidence type="ECO:0000256" key="4">
    <source>
        <dbReference type="ARBA" id="ARBA00013255"/>
    </source>
</evidence>
<evidence type="ECO:0000256" key="10">
    <source>
        <dbReference type="ARBA" id="ARBA00042242"/>
    </source>
</evidence>
<dbReference type="AlphaFoldDB" id="A0A6J4T196"/>
<dbReference type="Gene3D" id="3.40.50.20">
    <property type="match status" value="1"/>
</dbReference>
<keyword evidence="5 12" id="KW-0436">Ligase</keyword>
<keyword evidence="8 13" id="KW-0067">ATP-binding</keyword>
<dbReference type="GO" id="GO:0005524">
    <property type="term" value="F:ATP binding"/>
    <property type="evidence" value="ECO:0007669"/>
    <property type="project" value="UniProtKB-UniRule"/>
</dbReference>
<dbReference type="EMBL" id="CADCVV010000159">
    <property type="protein sequence ID" value="CAA9511342.1"/>
    <property type="molecule type" value="Genomic_DNA"/>
</dbReference>
<dbReference type="GO" id="GO:0009113">
    <property type="term" value="P:purine nucleobase biosynthetic process"/>
    <property type="evidence" value="ECO:0007669"/>
    <property type="project" value="InterPro"/>
</dbReference>
<dbReference type="NCBIfam" id="TIGR00877">
    <property type="entry name" value="purD"/>
    <property type="match status" value="1"/>
</dbReference>
<dbReference type="GO" id="GO:0004637">
    <property type="term" value="F:phosphoribosylamine-glycine ligase activity"/>
    <property type="evidence" value="ECO:0007669"/>
    <property type="project" value="UniProtKB-UniRule"/>
</dbReference>
<dbReference type="SUPFAM" id="SSF56059">
    <property type="entry name" value="Glutathione synthetase ATP-binding domain-like"/>
    <property type="match status" value="1"/>
</dbReference>
<dbReference type="PANTHER" id="PTHR43472">
    <property type="entry name" value="PHOSPHORIBOSYLAMINE--GLYCINE LIGASE"/>
    <property type="match status" value="1"/>
</dbReference>
<sequence>MKRVFVVGGGGREHALVRALRRAERPPEVVCAPGNAGIAADGVRCVDVGVDDVEGLVVAAREEACDLVVVGPEAPLVGGLVDQLADGGVRAFGPTAAAARIEGSKAYAKEVMEAAGVPTSGHVVLRDLETALVELVDATYPLVLKADVLAAGKGVVICEDEAEARAALEDFFLERRFGETAVVLEQFLEGEELSLLALCDGVRAVAMAPARDFKRIGEGDRGPNTGGMGSYSPVAELDDERAQELVDQIHQPVVDELRRRGTPYHGVLYAGLMLTDAGPSTLEFNARFGDPETQCVLPRLRSDLLDLLERAVRPGGLEGVELEWSPEPAVTLVLASGGYPASSSLGDRISGLEEAASQPGIEVLHAGTAADGQGGFVTAGGRVLNVTATGASLAEAREHAYAGAERIEFDGRQLRGDIAAEAAERVGA</sequence>
<evidence type="ECO:0000256" key="13">
    <source>
        <dbReference type="PROSITE-ProRule" id="PRU00409"/>
    </source>
</evidence>
<dbReference type="HAMAP" id="MF_00138">
    <property type="entry name" value="GARS"/>
    <property type="match status" value="1"/>
</dbReference>
<dbReference type="InterPro" id="IPR037123">
    <property type="entry name" value="PRibGlycinamide_synth_C_sf"/>
</dbReference>
<dbReference type="InterPro" id="IPR020560">
    <property type="entry name" value="PRibGlycinamide_synth_C-dom"/>
</dbReference>
<dbReference type="GO" id="GO:0006189">
    <property type="term" value="P:'de novo' IMP biosynthetic process"/>
    <property type="evidence" value="ECO:0007669"/>
    <property type="project" value="UniProtKB-UniRule"/>
</dbReference>
<dbReference type="UniPathway" id="UPA00074">
    <property type="reaction ID" value="UER00125"/>
</dbReference>
<dbReference type="GO" id="GO:0046872">
    <property type="term" value="F:metal ion binding"/>
    <property type="evidence" value="ECO:0007669"/>
    <property type="project" value="InterPro"/>
</dbReference>
<evidence type="ECO:0000313" key="15">
    <source>
        <dbReference type="EMBL" id="CAA9511342.1"/>
    </source>
</evidence>
<evidence type="ECO:0000256" key="12">
    <source>
        <dbReference type="HAMAP-Rule" id="MF_00138"/>
    </source>
</evidence>
<evidence type="ECO:0000256" key="3">
    <source>
        <dbReference type="ARBA" id="ARBA00005174"/>
    </source>
</evidence>
<comment type="cofactor">
    <cofactor evidence="2">
        <name>Mg(2+)</name>
        <dbReference type="ChEBI" id="CHEBI:18420"/>
    </cofactor>
</comment>
<reference evidence="15" key="1">
    <citation type="submission" date="2020-02" db="EMBL/GenBank/DDBJ databases">
        <authorList>
            <person name="Meier V. D."/>
        </authorList>
    </citation>
    <scope>NUCLEOTIDE SEQUENCE</scope>
    <source>
        <strain evidence="15">AVDCRST_MAG17</strain>
    </source>
</reference>
<comment type="similarity">
    <text evidence="9 12">Belongs to the GARS family.</text>
</comment>
<evidence type="ECO:0000256" key="11">
    <source>
        <dbReference type="ARBA" id="ARBA00042864"/>
    </source>
</evidence>
<dbReference type="PROSITE" id="PS00184">
    <property type="entry name" value="GARS"/>
    <property type="match status" value="1"/>
</dbReference>
<evidence type="ECO:0000256" key="7">
    <source>
        <dbReference type="ARBA" id="ARBA00022755"/>
    </source>
</evidence>
<accession>A0A6J4T196</accession>
<evidence type="ECO:0000259" key="14">
    <source>
        <dbReference type="PROSITE" id="PS50975"/>
    </source>
</evidence>
<dbReference type="SMART" id="SM01210">
    <property type="entry name" value="GARS_C"/>
    <property type="match status" value="1"/>
</dbReference>
<dbReference type="InterPro" id="IPR013815">
    <property type="entry name" value="ATP_grasp_subdomain_1"/>
</dbReference>
<dbReference type="Pfam" id="PF02843">
    <property type="entry name" value="GARS_C"/>
    <property type="match status" value="1"/>
</dbReference>
<dbReference type="SUPFAM" id="SSF52440">
    <property type="entry name" value="PreATP-grasp domain"/>
    <property type="match status" value="1"/>
</dbReference>
<keyword evidence="7 12" id="KW-0658">Purine biosynthesis</keyword>
<dbReference type="InterPro" id="IPR011054">
    <property type="entry name" value="Rudment_hybrid_motif"/>
</dbReference>
<dbReference type="Pfam" id="PF01071">
    <property type="entry name" value="GARS_A"/>
    <property type="match status" value="1"/>
</dbReference>
<evidence type="ECO:0000256" key="8">
    <source>
        <dbReference type="ARBA" id="ARBA00022840"/>
    </source>
</evidence>
<dbReference type="InterPro" id="IPR000115">
    <property type="entry name" value="PRibGlycinamide_synth"/>
</dbReference>
<comment type="pathway">
    <text evidence="3 12">Purine metabolism; IMP biosynthesis via de novo pathway; N(1)-(5-phospho-D-ribosyl)glycinamide from 5-phospho-alpha-D-ribose 1-diphosphate: step 2/2.</text>
</comment>
<dbReference type="SUPFAM" id="SSF51246">
    <property type="entry name" value="Rudiment single hybrid motif"/>
    <property type="match status" value="1"/>
</dbReference>
<dbReference type="InterPro" id="IPR011761">
    <property type="entry name" value="ATP-grasp"/>
</dbReference>
<protein>
    <recommendedName>
        <fullName evidence="4 12">Phosphoribosylamine--glycine ligase</fullName>
        <ecNumber evidence="4 12">6.3.4.13</ecNumber>
    </recommendedName>
    <alternativeName>
        <fullName evidence="12">GARS</fullName>
    </alternativeName>
    <alternativeName>
        <fullName evidence="10 12">Glycinamide ribonucleotide synthetase</fullName>
    </alternativeName>
    <alternativeName>
        <fullName evidence="11 12">Phosphoribosylglycinamide synthetase</fullName>
    </alternativeName>
</protein>
<dbReference type="InterPro" id="IPR020562">
    <property type="entry name" value="PRibGlycinamide_synth_N"/>
</dbReference>
<comment type="cofactor">
    <cofactor evidence="1">
        <name>Mn(2+)</name>
        <dbReference type="ChEBI" id="CHEBI:29035"/>
    </cofactor>
</comment>
<dbReference type="PROSITE" id="PS50975">
    <property type="entry name" value="ATP_GRASP"/>
    <property type="match status" value="1"/>
</dbReference>
<dbReference type="Gene3D" id="3.90.600.10">
    <property type="entry name" value="Phosphoribosylglycinamide synthetase, C-terminal domain"/>
    <property type="match status" value="1"/>
</dbReference>
<gene>
    <name evidence="12" type="primary">purD</name>
    <name evidence="15" type="ORF">AVDCRST_MAG17-2017</name>
</gene>
<keyword evidence="6 13" id="KW-0547">Nucleotide-binding</keyword>
<evidence type="ECO:0000256" key="9">
    <source>
        <dbReference type="ARBA" id="ARBA00038345"/>
    </source>
</evidence>
<dbReference type="InterPro" id="IPR016185">
    <property type="entry name" value="PreATP-grasp_dom_sf"/>
</dbReference>
<evidence type="ECO:0000256" key="2">
    <source>
        <dbReference type="ARBA" id="ARBA00001946"/>
    </source>
</evidence>
<dbReference type="Pfam" id="PF02844">
    <property type="entry name" value="GARS_N"/>
    <property type="match status" value="1"/>
</dbReference>
<evidence type="ECO:0000256" key="1">
    <source>
        <dbReference type="ARBA" id="ARBA00001936"/>
    </source>
</evidence>
<evidence type="ECO:0000256" key="5">
    <source>
        <dbReference type="ARBA" id="ARBA00022598"/>
    </source>
</evidence>
<evidence type="ECO:0000256" key="6">
    <source>
        <dbReference type="ARBA" id="ARBA00022741"/>
    </source>
</evidence>
<comment type="catalytic activity">
    <reaction evidence="12">
        <text>5-phospho-beta-D-ribosylamine + glycine + ATP = N(1)-(5-phospho-beta-D-ribosyl)glycinamide + ADP + phosphate + H(+)</text>
        <dbReference type="Rhea" id="RHEA:17453"/>
        <dbReference type="ChEBI" id="CHEBI:15378"/>
        <dbReference type="ChEBI" id="CHEBI:30616"/>
        <dbReference type="ChEBI" id="CHEBI:43474"/>
        <dbReference type="ChEBI" id="CHEBI:57305"/>
        <dbReference type="ChEBI" id="CHEBI:58681"/>
        <dbReference type="ChEBI" id="CHEBI:143788"/>
        <dbReference type="ChEBI" id="CHEBI:456216"/>
        <dbReference type="EC" id="6.3.4.13"/>
    </reaction>
</comment>
<proteinExistence type="inferred from homology"/>
<dbReference type="Gene3D" id="3.30.1490.20">
    <property type="entry name" value="ATP-grasp fold, A domain"/>
    <property type="match status" value="1"/>
</dbReference>